<evidence type="ECO:0000313" key="2">
    <source>
        <dbReference type="EMBL" id="KPM31097.1"/>
    </source>
</evidence>
<sequence length="317" mass="35515">MKIKTTLFLIAVTLFTIGVTAQAKKPTLMVVPSDAWCITNGYYLMFNDQGNTIKIPDYKRVFQENTEVLQVISQINGMMAERDFPLKNMESVIRSLEMDSAEDAMRTSKNTGSDVSESPIDALKKVAKADIIIQLTWTLNKVGPKKSVNFNLQGLDAYTNKQVATATGTGEPSFAAELPVLLSEAVIAHIDNFTATLQDHFEDMFKNGREIVVRIQTWEDWDNDLETEYNGEELGYIIEDWLADNTVAGRFSTTDMTASMALFEQVRIPLYTKSGRPTDARRYLRDLSKFLKNSPYAVPNKLVMRGLGRATLILGGK</sequence>
<feature type="chain" id="PRO_5006135175" evidence="1">
    <location>
        <begin position="24"/>
        <end position="317"/>
    </location>
</feature>
<name>A0A0P7AXN5_9FLAO</name>
<dbReference type="AlphaFoldDB" id="A0A0P7AXN5"/>
<dbReference type="InterPro" id="IPR046173">
    <property type="entry name" value="DUF6175"/>
</dbReference>
<comment type="caution">
    <text evidence="2">The sequence shown here is derived from an EMBL/GenBank/DDBJ whole genome shotgun (WGS) entry which is preliminary data.</text>
</comment>
<keyword evidence="3" id="KW-1185">Reference proteome</keyword>
<dbReference type="RefSeq" id="WP_054560057.1">
    <property type="nucleotide sequence ID" value="NZ_LDJX01000006.1"/>
</dbReference>
<feature type="signal peptide" evidence="1">
    <location>
        <begin position="1"/>
        <end position="23"/>
    </location>
</feature>
<accession>A0A0P7AXN5</accession>
<dbReference type="PATRIC" id="fig|1300341.3.peg.3228"/>
<proteinExistence type="predicted"/>
<dbReference type="EMBL" id="LDJX01000006">
    <property type="protein sequence ID" value="KPM31097.1"/>
    <property type="molecule type" value="Genomic_DNA"/>
</dbReference>
<evidence type="ECO:0000313" key="3">
    <source>
        <dbReference type="Proteomes" id="UP000050280"/>
    </source>
</evidence>
<gene>
    <name evidence="2" type="ORF">I595_3076</name>
</gene>
<reference evidence="2 3" key="1">
    <citation type="submission" date="2015-09" db="EMBL/GenBank/DDBJ databases">
        <title>Genome sequence of the marine flavobacterium Croceitalea dokdonensis DOKDO 023 that contains proton- and sodium-pumping rhodopsins.</title>
        <authorList>
            <person name="Kwon S.-K."/>
            <person name="Lee H.K."/>
            <person name="Kwak M.-J."/>
            <person name="Kim J.F."/>
        </authorList>
    </citation>
    <scope>NUCLEOTIDE SEQUENCE [LARGE SCALE GENOMIC DNA]</scope>
    <source>
        <strain evidence="2 3">DOKDO 023</strain>
    </source>
</reference>
<dbReference type="Proteomes" id="UP000050280">
    <property type="component" value="Unassembled WGS sequence"/>
</dbReference>
<protein>
    <submittedName>
        <fullName evidence="2">Uncharacterized protein</fullName>
    </submittedName>
</protein>
<organism evidence="2 3">
    <name type="scientific">Croceitalea dokdonensis DOKDO 023</name>
    <dbReference type="NCBI Taxonomy" id="1300341"/>
    <lineage>
        <taxon>Bacteria</taxon>
        <taxon>Pseudomonadati</taxon>
        <taxon>Bacteroidota</taxon>
        <taxon>Flavobacteriia</taxon>
        <taxon>Flavobacteriales</taxon>
        <taxon>Flavobacteriaceae</taxon>
        <taxon>Croceitalea</taxon>
    </lineage>
</organism>
<dbReference type="Pfam" id="PF19672">
    <property type="entry name" value="DUF6175"/>
    <property type="match status" value="1"/>
</dbReference>
<dbReference type="OrthoDB" id="1320573at2"/>
<dbReference type="STRING" id="1300341.I595_3076"/>
<keyword evidence="1" id="KW-0732">Signal</keyword>
<evidence type="ECO:0000256" key="1">
    <source>
        <dbReference type="SAM" id="SignalP"/>
    </source>
</evidence>